<proteinExistence type="predicted"/>
<dbReference type="EMBL" id="BK014641">
    <property type="protein sequence ID" value="DAD65320.1"/>
    <property type="molecule type" value="Genomic_DNA"/>
</dbReference>
<reference evidence="1" key="1">
    <citation type="journal article" date="2021" name="Proc. Natl. Acad. Sci. U.S.A.">
        <title>A Catalog of Tens of Thousands of Viruses from Human Metagenomes Reveals Hidden Associations with Chronic Diseases.</title>
        <authorList>
            <person name="Tisza M.J."/>
            <person name="Buck C.B."/>
        </authorList>
    </citation>
    <scope>NUCLEOTIDE SEQUENCE</scope>
    <source>
        <strain evidence="1">CtOoC8</strain>
    </source>
</reference>
<evidence type="ECO:0000313" key="1">
    <source>
        <dbReference type="EMBL" id="DAD65320.1"/>
    </source>
</evidence>
<name>A0A8S5L6B9_9CAUD</name>
<accession>A0A8S5L6B9</accession>
<protein>
    <submittedName>
        <fullName evidence="1">Uncharacterized protein</fullName>
    </submittedName>
</protein>
<sequence length="71" mass="8031">MDFKIKSQLLENGAPRLVDIEIENLDLSNDKEVEKIIMEIKSMASCLKTVSAVKTDENILDESFSHHLQGK</sequence>
<organism evidence="1">
    <name type="scientific">Myoviridae sp. ctOoC8</name>
    <dbReference type="NCBI Taxonomy" id="2823542"/>
    <lineage>
        <taxon>Viruses</taxon>
        <taxon>Duplodnaviria</taxon>
        <taxon>Heunggongvirae</taxon>
        <taxon>Uroviricota</taxon>
        <taxon>Caudoviricetes</taxon>
    </lineage>
</organism>